<evidence type="ECO:0000256" key="2">
    <source>
        <dbReference type="SAM" id="MobiDB-lite"/>
    </source>
</evidence>
<feature type="region of interest" description="Disordered" evidence="2">
    <location>
        <begin position="759"/>
        <end position="853"/>
    </location>
</feature>
<dbReference type="SUPFAM" id="SSF52266">
    <property type="entry name" value="SGNH hydrolase"/>
    <property type="match status" value="1"/>
</dbReference>
<feature type="region of interest" description="Disordered" evidence="2">
    <location>
        <begin position="326"/>
        <end position="727"/>
    </location>
</feature>
<gene>
    <name evidence="4" type="ORF">IC235_09805</name>
</gene>
<feature type="compositionally biased region" description="Acidic residues" evidence="2">
    <location>
        <begin position="334"/>
        <end position="344"/>
    </location>
</feature>
<dbReference type="RefSeq" id="WP_191004998.1">
    <property type="nucleotide sequence ID" value="NZ_JACXAD010000009.1"/>
</dbReference>
<protein>
    <submittedName>
        <fullName evidence="4">GSCFA domain-containing protein</fullName>
    </submittedName>
</protein>
<evidence type="ECO:0000256" key="1">
    <source>
        <dbReference type="SAM" id="Coils"/>
    </source>
</evidence>
<feature type="compositionally biased region" description="Low complexity" evidence="2">
    <location>
        <begin position="768"/>
        <end position="778"/>
    </location>
</feature>
<accession>A0A927BCC2</accession>
<feature type="compositionally biased region" description="Low complexity" evidence="2">
    <location>
        <begin position="558"/>
        <end position="598"/>
    </location>
</feature>
<feature type="domain" description="GSCFA" evidence="3">
    <location>
        <begin position="20"/>
        <end position="256"/>
    </location>
</feature>
<dbReference type="AlphaFoldDB" id="A0A927BCC2"/>
<feature type="compositionally biased region" description="Basic residues" evidence="2">
    <location>
        <begin position="471"/>
        <end position="489"/>
    </location>
</feature>
<evidence type="ECO:0000313" key="4">
    <source>
        <dbReference type="EMBL" id="MBD2768185.1"/>
    </source>
</evidence>
<name>A0A927BCC2_9BACT</name>
<keyword evidence="1" id="KW-0175">Coiled coil</keyword>
<keyword evidence="5" id="KW-1185">Reference proteome</keyword>
<dbReference type="Proteomes" id="UP000612233">
    <property type="component" value="Unassembled WGS sequence"/>
</dbReference>
<feature type="compositionally biased region" description="Basic and acidic residues" evidence="2">
    <location>
        <begin position="391"/>
        <end position="401"/>
    </location>
</feature>
<feature type="coiled-coil region" evidence="1">
    <location>
        <begin position="295"/>
        <end position="322"/>
    </location>
</feature>
<dbReference type="InterPro" id="IPR014982">
    <property type="entry name" value="GSCFA"/>
</dbReference>
<evidence type="ECO:0000259" key="3">
    <source>
        <dbReference type="Pfam" id="PF08885"/>
    </source>
</evidence>
<dbReference type="EMBL" id="JACXAD010000009">
    <property type="protein sequence ID" value="MBD2768185.1"/>
    <property type="molecule type" value="Genomic_DNA"/>
</dbReference>
<feature type="compositionally biased region" description="Low complexity" evidence="2">
    <location>
        <begin position="682"/>
        <end position="699"/>
    </location>
</feature>
<feature type="compositionally biased region" description="Low complexity" evidence="2">
    <location>
        <begin position="806"/>
        <end position="823"/>
    </location>
</feature>
<evidence type="ECO:0000313" key="5">
    <source>
        <dbReference type="Proteomes" id="UP000612233"/>
    </source>
</evidence>
<proteinExistence type="predicted"/>
<dbReference type="Pfam" id="PF08885">
    <property type="entry name" value="GSCFA"/>
    <property type="match status" value="1"/>
</dbReference>
<reference evidence="4" key="1">
    <citation type="submission" date="2020-09" db="EMBL/GenBank/DDBJ databases">
        <authorList>
            <person name="Kim M.K."/>
        </authorList>
    </citation>
    <scope>NUCLEOTIDE SEQUENCE</scope>
    <source>
        <strain evidence="4">BT664</strain>
    </source>
</reference>
<comment type="caution">
    <text evidence="4">The sequence shown here is derived from an EMBL/GenBank/DDBJ whole genome shotgun (WGS) entry which is preliminary data.</text>
</comment>
<sequence>MFRTELPIAPATNQLPRTARVLTMGSCFADSIGSRLAANKVDTLVNPFGTVFQPLALTRLLRAAAGEEVDWQQHLVQARGRWQSYDLHGSLGAESPVELLQTIQELVRQTGEFLRNAEVVLLTLGTAWAYRLRETGELVNNCHKQSADLFVRELLTPDEIINDLAETHAYLRRFNPRLRLVLTVSPVRHLKDTLPLNAVSKSVLRVATHIVSDLLPDVAYFPAYELLLDDLRDYRFYAADMLHPSEVAEDYIWDKFARTYFDADFGRFRKEWAAVRQSLGHRPLHPGAPEHRQFLANTLQKLEQLSLRKVEVAAELKEVRAKIAALPAPRQPEPEEVPEDDEERIDIGQNSPATKPEEMALPTAELPSLAGSRSPRLSPEEFRTQRHARGGRPERGRRDGRGPGQPQTPGENEQFQKAAFAGEQSADINPPTLPTQPLADGSSIEQPVAPTAFAEAANLGADATGSEQPAKKKKRRSRGGAKRTARKNALRLATGEVASADTVLPENAAALPPSMPEAGAADEPLREQFGEVPSPISGISAPEKLSGQRGKPRRPPQVALYAPAPEAPVAAETLTPTEAVARPSETASSPIEAEASSSDTSRIEPNPTTSRRNRNRGKRAEVLAQAVEAPTAISASAPGPTVAPISDNGEQLTTPTPPKPVRAEGSRRNQVRQPPPAPVGPTPVATDPAPAANEPAAPETTPPPPARHSNRAKRVVTGARTEKPAVDIPVVPVPDALSGRTQVAAGRMKGTSASLIEASAEPAVQTGKAAPKQSAKAVASKKDASQAAAPPRAAKAKSTKSKPDLAPTTPEAGPSAAETAAAVTKRKPAAKAKPGAKSGADKPKPPKKPTKPA</sequence>
<organism evidence="4 5">
    <name type="scientific">Hymenobacter montanus</name>
    <dbReference type="NCBI Taxonomy" id="2771359"/>
    <lineage>
        <taxon>Bacteria</taxon>
        <taxon>Pseudomonadati</taxon>
        <taxon>Bacteroidota</taxon>
        <taxon>Cytophagia</taxon>
        <taxon>Cytophagales</taxon>
        <taxon>Hymenobacteraceae</taxon>
        <taxon>Hymenobacter</taxon>
    </lineage>
</organism>